<evidence type="ECO:0000259" key="1">
    <source>
        <dbReference type="Pfam" id="PF05131"/>
    </source>
</evidence>
<accession>A0A183H6N2</accession>
<name>A0A183H6N2_9BILA</name>
<reference evidence="4" key="1">
    <citation type="submission" date="2016-06" db="UniProtKB">
        <authorList>
            <consortium name="WormBaseParasite"/>
        </authorList>
    </citation>
    <scope>IDENTIFICATION</scope>
</reference>
<evidence type="ECO:0000313" key="3">
    <source>
        <dbReference type="Proteomes" id="UP000267606"/>
    </source>
</evidence>
<dbReference type="EMBL" id="UZAJ01002012">
    <property type="protein sequence ID" value="VDO35438.1"/>
    <property type="molecule type" value="Genomic_DNA"/>
</dbReference>
<feature type="domain" description="Pep3/Vps18 beta-propeller" evidence="1">
    <location>
        <begin position="11"/>
        <end position="177"/>
    </location>
</feature>
<dbReference type="STRING" id="387005.A0A183H6N2"/>
<gene>
    <name evidence="2" type="ORF">OFLC_LOCUS3144</name>
</gene>
<dbReference type="Proteomes" id="UP000267606">
    <property type="component" value="Unassembled WGS sequence"/>
</dbReference>
<dbReference type="Pfam" id="PF05131">
    <property type="entry name" value="Pep3_Vps18"/>
    <property type="match status" value="1"/>
</dbReference>
<proteinExistence type="predicted"/>
<evidence type="ECO:0000313" key="2">
    <source>
        <dbReference type="EMBL" id="VDO35438.1"/>
    </source>
</evidence>
<protein>
    <submittedName>
        <fullName evidence="4">WD repeat-containing protein 55 homolog</fullName>
    </submittedName>
</protein>
<dbReference type="WBParaSite" id="OFLC_0000314301-mRNA-1">
    <property type="protein sequence ID" value="OFLC_0000314301-mRNA-1"/>
    <property type="gene ID" value="OFLC_0000314301"/>
</dbReference>
<dbReference type="AlphaFoldDB" id="A0A183H6N2"/>
<organism evidence="4">
    <name type="scientific">Onchocerca flexuosa</name>
    <dbReference type="NCBI Taxonomy" id="387005"/>
    <lineage>
        <taxon>Eukaryota</taxon>
        <taxon>Metazoa</taxon>
        <taxon>Ecdysozoa</taxon>
        <taxon>Nematoda</taxon>
        <taxon>Chromadorea</taxon>
        <taxon>Rhabditida</taxon>
        <taxon>Spirurina</taxon>
        <taxon>Spiruromorpha</taxon>
        <taxon>Filarioidea</taxon>
        <taxon>Onchocercidae</taxon>
        <taxon>Onchocerca</taxon>
    </lineage>
</organism>
<keyword evidence="3" id="KW-1185">Reference proteome</keyword>
<sequence length="182" mass="20180">MEDPDVPNNAIFIKKVVDFRPKGQITHLCSSNGEILLVIGARQLLHYSLKSTTQQIDVVLPLLMHDRIAYIHLSPNGHHAIISTTGADNFYLNLKHDSAKQLKKLKGHVISSVGWNMEISTDNETGFIVLGTTKGFLFESSIISNGTVTYVRELTNNLSGVKDLSVTGIEMCQCEDENQKSR</sequence>
<reference evidence="2 3" key="2">
    <citation type="submission" date="2018-11" db="EMBL/GenBank/DDBJ databases">
        <authorList>
            <consortium name="Pathogen Informatics"/>
        </authorList>
    </citation>
    <scope>NUCLEOTIDE SEQUENCE [LARGE SCALE GENOMIC DNA]</scope>
</reference>
<dbReference type="InterPro" id="IPR007810">
    <property type="entry name" value="Pep3/Vps18_beta-prop"/>
</dbReference>
<evidence type="ECO:0000313" key="4">
    <source>
        <dbReference type="WBParaSite" id="OFLC_0000314301-mRNA-1"/>
    </source>
</evidence>